<accession>A0ABQ0RLC5</accession>
<keyword evidence="5 6" id="KW-0472">Membrane</keyword>
<feature type="transmembrane region" description="Helical" evidence="6">
    <location>
        <begin position="93"/>
        <end position="114"/>
    </location>
</feature>
<feature type="transmembrane region" description="Helical" evidence="6">
    <location>
        <begin position="65"/>
        <end position="87"/>
    </location>
</feature>
<dbReference type="Proteomes" id="UP000316242">
    <property type="component" value="Unassembled WGS sequence"/>
</dbReference>
<dbReference type="SUPFAM" id="SSF161098">
    <property type="entry name" value="MetI-like"/>
    <property type="match status" value="1"/>
</dbReference>
<keyword evidence="9" id="KW-1185">Reference proteome</keyword>
<dbReference type="RefSeq" id="WP_038992621.1">
    <property type="nucleotide sequence ID" value="NZ_BAAAWM010000001.1"/>
</dbReference>
<protein>
    <submittedName>
        <fullName evidence="8">ABC transporter permease</fullName>
    </submittedName>
</protein>
<evidence type="ECO:0000259" key="7">
    <source>
        <dbReference type="PROSITE" id="PS50928"/>
    </source>
</evidence>
<feature type="transmembrane region" description="Helical" evidence="6">
    <location>
        <begin position="31"/>
        <end position="53"/>
    </location>
</feature>
<feature type="transmembrane region" description="Helical" evidence="6">
    <location>
        <begin position="159"/>
        <end position="182"/>
    </location>
</feature>
<evidence type="ECO:0000256" key="5">
    <source>
        <dbReference type="ARBA" id="ARBA00023136"/>
    </source>
</evidence>
<keyword evidence="3 6" id="KW-0812">Transmembrane</keyword>
<evidence type="ECO:0000256" key="1">
    <source>
        <dbReference type="ARBA" id="ARBA00004141"/>
    </source>
</evidence>
<organism evidence="8 9">
    <name type="scientific">Glutamicibacter nicotianae</name>
    <name type="common">Arthrobacter nicotianae</name>
    <dbReference type="NCBI Taxonomy" id="37929"/>
    <lineage>
        <taxon>Bacteria</taxon>
        <taxon>Bacillati</taxon>
        <taxon>Actinomycetota</taxon>
        <taxon>Actinomycetes</taxon>
        <taxon>Micrococcales</taxon>
        <taxon>Micrococcaceae</taxon>
        <taxon>Glutamicibacter</taxon>
    </lineage>
</organism>
<dbReference type="PROSITE" id="PS50928">
    <property type="entry name" value="ABC_TM1"/>
    <property type="match status" value="1"/>
</dbReference>
<sequence>MNLISDALSWIFAAEQWQGDGGLAALLGQHLLFTVLAVLIAGVIAIPAGWAIGHTGKGREIAVGIAGIARAVPSFGLLILLVLLLGVLHKPEAALLTFVVLAIPSLLAGAYTGFEAIDRKTIDAARAVGMTEWQILFKVEIPLGLALLVGGIRSAVLQVVATVTVAAYVNLGGLGLPIITGLNLRRFDMVLGGALMVAALALVLDLAFAMAQKAAVPRGLGARTKKKFHYTDDQITLEREMS</sequence>
<comment type="caution">
    <text evidence="8">The sequence shown here is derived from an EMBL/GenBank/DDBJ whole genome shotgun (WGS) entry which is preliminary data.</text>
</comment>
<name>A0ABQ0RLC5_GLUNI</name>
<dbReference type="PANTHER" id="PTHR30177:SF33">
    <property type="entry name" value="POSSIBLE OSMOPROTECTANT (GLYCINE BETAINE_CARNITINE_CHOLINE_L-PROLINE) TRANSPORT INTEGRAL MEMBRANE PROTEIN ABC TRANSPORTER PROZ"/>
    <property type="match status" value="1"/>
</dbReference>
<dbReference type="Pfam" id="PF00528">
    <property type="entry name" value="BPD_transp_1"/>
    <property type="match status" value="1"/>
</dbReference>
<evidence type="ECO:0000256" key="4">
    <source>
        <dbReference type="ARBA" id="ARBA00022989"/>
    </source>
</evidence>
<comment type="similarity">
    <text evidence="6">Belongs to the binding-protein-dependent transport system permease family.</text>
</comment>
<dbReference type="PANTHER" id="PTHR30177">
    <property type="entry name" value="GLYCINE BETAINE/L-PROLINE TRANSPORT SYSTEM PERMEASE PROTEIN PROW"/>
    <property type="match status" value="1"/>
</dbReference>
<evidence type="ECO:0000313" key="8">
    <source>
        <dbReference type="EMBL" id="GEC12617.1"/>
    </source>
</evidence>
<keyword evidence="4 6" id="KW-1133">Transmembrane helix</keyword>
<evidence type="ECO:0000256" key="3">
    <source>
        <dbReference type="ARBA" id="ARBA00022692"/>
    </source>
</evidence>
<feature type="domain" description="ABC transmembrane type-1" evidence="7">
    <location>
        <begin position="27"/>
        <end position="208"/>
    </location>
</feature>
<evidence type="ECO:0000256" key="6">
    <source>
        <dbReference type="RuleBase" id="RU363032"/>
    </source>
</evidence>
<dbReference type="InterPro" id="IPR000515">
    <property type="entry name" value="MetI-like"/>
</dbReference>
<comment type="subcellular location">
    <subcellularLocation>
        <location evidence="6">Cell membrane</location>
        <topology evidence="6">Multi-pass membrane protein</topology>
    </subcellularLocation>
    <subcellularLocation>
        <location evidence="1">Membrane</location>
        <topology evidence="1">Multi-pass membrane protein</topology>
    </subcellularLocation>
</comment>
<gene>
    <name evidence="8" type="ORF">ANI01nite_18200</name>
</gene>
<dbReference type="CDD" id="cd06261">
    <property type="entry name" value="TM_PBP2"/>
    <property type="match status" value="1"/>
</dbReference>
<reference evidence="8 9" key="1">
    <citation type="submission" date="2019-06" db="EMBL/GenBank/DDBJ databases">
        <title>Whole genome shotgun sequence of Glutamicibacter nicotianae NBRC 14234.</title>
        <authorList>
            <person name="Hosoyama A."/>
            <person name="Uohara A."/>
            <person name="Ohji S."/>
            <person name="Ichikawa N."/>
        </authorList>
    </citation>
    <scope>NUCLEOTIDE SEQUENCE [LARGE SCALE GENOMIC DNA]</scope>
    <source>
        <strain evidence="8 9">NBRC 14234</strain>
    </source>
</reference>
<evidence type="ECO:0000313" key="9">
    <source>
        <dbReference type="Proteomes" id="UP000316242"/>
    </source>
</evidence>
<dbReference type="InterPro" id="IPR051204">
    <property type="entry name" value="ABC_transp_perm/SBD"/>
</dbReference>
<keyword evidence="2 6" id="KW-0813">Transport</keyword>
<dbReference type="InterPro" id="IPR035906">
    <property type="entry name" value="MetI-like_sf"/>
</dbReference>
<proteinExistence type="inferred from homology"/>
<dbReference type="Gene3D" id="1.10.3720.10">
    <property type="entry name" value="MetI-like"/>
    <property type="match status" value="1"/>
</dbReference>
<feature type="transmembrane region" description="Helical" evidence="6">
    <location>
        <begin position="135"/>
        <end position="153"/>
    </location>
</feature>
<evidence type="ECO:0000256" key="2">
    <source>
        <dbReference type="ARBA" id="ARBA00022448"/>
    </source>
</evidence>
<feature type="transmembrane region" description="Helical" evidence="6">
    <location>
        <begin position="189"/>
        <end position="211"/>
    </location>
</feature>
<dbReference type="EMBL" id="BJNE01000006">
    <property type="protein sequence ID" value="GEC12617.1"/>
    <property type="molecule type" value="Genomic_DNA"/>
</dbReference>